<comment type="caution">
    <text evidence="1">The sequence shown here is derived from an EMBL/GenBank/DDBJ whole genome shotgun (WGS) entry which is preliminary data.</text>
</comment>
<dbReference type="CDD" id="cd02440">
    <property type="entry name" value="AdoMet_MTases"/>
    <property type="match status" value="1"/>
</dbReference>
<dbReference type="STRING" id="1802438.A2571_01365"/>
<sequence>MTEILEKIYTTRHDHKDALGGGSSGFEAERVALFVSLIGSGKRVLDLGCRDGRIARHLLASGNEVVGFDVDSNALKRCPPGMVTEWKDLNDDWHRGYEGQFDVVVASEVIEHIYYADRTVAKIVAVLKPGGVFIGSVPNAFNIKNRLRLLFGQIQNTPLAEPTHINHFSYQSLTRLLAQQFAAVWVSGIARPRWRLVAKLLPGLGGSLLVFKAQKPKN</sequence>
<dbReference type="Gene3D" id="3.40.50.150">
    <property type="entry name" value="Vaccinia Virus protein VP39"/>
    <property type="match status" value="1"/>
</dbReference>
<dbReference type="InterPro" id="IPR029063">
    <property type="entry name" value="SAM-dependent_MTases_sf"/>
</dbReference>
<dbReference type="SUPFAM" id="SSF53335">
    <property type="entry name" value="S-adenosyl-L-methionine-dependent methyltransferases"/>
    <property type="match status" value="1"/>
</dbReference>
<dbReference type="Pfam" id="PF13489">
    <property type="entry name" value="Methyltransf_23"/>
    <property type="match status" value="1"/>
</dbReference>
<dbReference type="Proteomes" id="UP000177043">
    <property type="component" value="Unassembled WGS sequence"/>
</dbReference>
<proteinExistence type="predicted"/>
<evidence type="ECO:0000313" key="2">
    <source>
        <dbReference type="Proteomes" id="UP000177043"/>
    </source>
</evidence>
<name>A0A1G2QEK4_9BACT</name>
<organism evidence="1 2">
    <name type="scientific">Candidatus Vogelbacteria bacterium RIFOXYD1_FULL_44_32</name>
    <dbReference type="NCBI Taxonomy" id="1802438"/>
    <lineage>
        <taxon>Bacteria</taxon>
        <taxon>Candidatus Vogeliibacteriota</taxon>
    </lineage>
</organism>
<reference evidence="1 2" key="1">
    <citation type="journal article" date="2016" name="Nat. Commun.">
        <title>Thousands of microbial genomes shed light on interconnected biogeochemical processes in an aquifer system.</title>
        <authorList>
            <person name="Anantharaman K."/>
            <person name="Brown C.T."/>
            <person name="Hug L.A."/>
            <person name="Sharon I."/>
            <person name="Castelle C.J."/>
            <person name="Probst A.J."/>
            <person name="Thomas B.C."/>
            <person name="Singh A."/>
            <person name="Wilkins M.J."/>
            <person name="Karaoz U."/>
            <person name="Brodie E.L."/>
            <person name="Williams K.H."/>
            <person name="Hubbard S.S."/>
            <person name="Banfield J.F."/>
        </authorList>
    </citation>
    <scope>NUCLEOTIDE SEQUENCE [LARGE SCALE GENOMIC DNA]</scope>
</reference>
<dbReference type="PANTHER" id="PTHR43861">
    <property type="entry name" value="TRANS-ACONITATE 2-METHYLTRANSFERASE-RELATED"/>
    <property type="match status" value="1"/>
</dbReference>
<accession>A0A1G2QEK4</accession>
<dbReference type="AlphaFoldDB" id="A0A1G2QEK4"/>
<evidence type="ECO:0000313" key="1">
    <source>
        <dbReference type="EMBL" id="OHA58411.1"/>
    </source>
</evidence>
<gene>
    <name evidence="1" type="ORF">A2571_01365</name>
</gene>
<dbReference type="EMBL" id="MHTJ01000003">
    <property type="protein sequence ID" value="OHA58411.1"/>
    <property type="molecule type" value="Genomic_DNA"/>
</dbReference>
<protein>
    <recommendedName>
        <fullName evidence="3">Methyltransferase type 11 domain-containing protein</fullName>
    </recommendedName>
</protein>
<evidence type="ECO:0008006" key="3">
    <source>
        <dbReference type="Google" id="ProtNLM"/>
    </source>
</evidence>